<dbReference type="RefSeq" id="WP_203934144.1">
    <property type="nucleotide sequence ID" value="NZ_BOPH01000133.1"/>
</dbReference>
<sequence length="279" mass="31400">MSIFLHLIIPIASGFLFFVLGVVLPDEIQGELALGAIGVLVAVIVEMILRLIRKEASRDATSNLLRRLDDLPKESYPFALEMLKQYVRATNSTEHPVYKDALRTHALNSADWLRRVSSGELEVGAGRIELLEEGVQTCKRSIRGITVASLDLGWWRSEHGIGYWKENVAAIKNRQVEIHRIFIDGFGLSEAQRNDLKDLIAEQRAEGVTTFFAEIDKLTSVINDPGRDITIFDDHLVHEVSAVIDGHPTRVTYRRGQDAVREANEHFLKVRNRASRLAP</sequence>
<feature type="transmembrane region" description="Helical" evidence="1">
    <location>
        <begin position="32"/>
        <end position="52"/>
    </location>
</feature>
<proteinExistence type="predicted"/>
<organism evidence="2 3">
    <name type="scientific">Virgisporangium ochraceum</name>
    <dbReference type="NCBI Taxonomy" id="65505"/>
    <lineage>
        <taxon>Bacteria</taxon>
        <taxon>Bacillati</taxon>
        <taxon>Actinomycetota</taxon>
        <taxon>Actinomycetes</taxon>
        <taxon>Micromonosporales</taxon>
        <taxon>Micromonosporaceae</taxon>
        <taxon>Virgisporangium</taxon>
    </lineage>
</organism>
<feature type="transmembrane region" description="Helical" evidence="1">
    <location>
        <begin position="7"/>
        <end position="26"/>
    </location>
</feature>
<dbReference type="AlphaFoldDB" id="A0A8J4EJI1"/>
<reference evidence="2" key="1">
    <citation type="submission" date="2021-01" db="EMBL/GenBank/DDBJ databases">
        <title>Whole genome shotgun sequence of Virgisporangium ochraceum NBRC 16418.</title>
        <authorList>
            <person name="Komaki H."/>
            <person name="Tamura T."/>
        </authorList>
    </citation>
    <scope>NUCLEOTIDE SEQUENCE</scope>
    <source>
        <strain evidence="2">NBRC 16418</strain>
    </source>
</reference>
<evidence type="ECO:0000313" key="2">
    <source>
        <dbReference type="EMBL" id="GIJ74337.1"/>
    </source>
</evidence>
<protein>
    <submittedName>
        <fullName evidence="2">Uncharacterized protein</fullName>
    </submittedName>
</protein>
<evidence type="ECO:0000313" key="3">
    <source>
        <dbReference type="Proteomes" id="UP000635606"/>
    </source>
</evidence>
<dbReference type="EMBL" id="BOPH01000133">
    <property type="protein sequence ID" value="GIJ74337.1"/>
    <property type="molecule type" value="Genomic_DNA"/>
</dbReference>
<comment type="caution">
    <text evidence="2">The sequence shown here is derived from an EMBL/GenBank/DDBJ whole genome shotgun (WGS) entry which is preliminary data.</text>
</comment>
<keyword evidence="1" id="KW-0472">Membrane</keyword>
<keyword evidence="1" id="KW-0812">Transmembrane</keyword>
<gene>
    <name evidence="2" type="ORF">Voc01_092540</name>
</gene>
<name>A0A8J4EJI1_9ACTN</name>
<keyword evidence="1" id="KW-1133">Transmembrane helix</keyword>
<keyword evidence="3" id="KW-1185">Reference proteome</keyword>
<dbReference type="Proteomes" id="UP000635606">
    <property type="component" value="Unassembled WGS sequence"/>
</dbReference>
<accession>A0A8J4EJI1</accession>
<evidence type="ECO:0000256" key="1">
    <source>
        <dbReference type="SAM" id="Phobius"/>
    </source>
</evidence>